<dbReference type="Proteomes" id="UP001165085">
    <property type="component" value="Unassembled WGS sequence"/>
</dbReference>
<organism evidence="6 7">
    <name type="scientific">Triparma strigata</name>
    <dbReference type="NCBI Taxonomy" id="1606541"/>
    <lineage>
        <taxon>Eukaryota</taxon>
        <taxon>Sar</taxon>
        <taxon>Stramenopiles</taxon>
        <taxon>Ochrophyta</taxon>
        <taxon>Bolidophyceae</taxon>
        <taxon>Parmales</taxon>
        <taxon>Triparmaceae</taxon>
        <taxon>Triparma</taxon>
    </lineage>
</organism>
<accession>A0A9W7BXS8</accession>
<keyword evidence="2" id="KW-0732">Signal</keyword>
<gene>
    <name evidence="6" type="ORF">TrST_g9810</name>
</gene>
<dbReference type="PANTHER" id="PTHR12872">
    <property type="entry name" value="ALPHA-N-ACETYLGLUCOSAMINIDASE"/>
    <property type="match status" value="1"/>
</dbReference>
<dbReference type="Pfam" id="PF12972">
    <property type="entry name" value="NAGLU_C"/>
    <property type="match status" value="1"/>
</dbReference>
<dbReference type="Gene3D" id="3.30.379.10">
    <property type="entry name" value="Chitobiase/beta-hexosaminidase domain 2-like"/>
    <property type="match status" value="1"/>
</dbReference>
<feature type="domain" description="Alpha-N-acetylglucosaminidase C-terminal" evidence="5">
    <location>
        <begin position="459"/>
        <end position="730"/>
    </location>
</feature>
<dbReference type="InterPro" id="IPR024240">
    <property type="entry name" value="NAGLU_N"/>
</dbReference>
<feature type="chain" id="PRO_5040868237" description="Alpha-N-acetylglucosaminidase" evidence="2">
    <location>
        <begin position="16"/>
        <end position="738"/>
    </location>
</feature>
<protein>
    <recommendedName>
        <fullName evidence="8">Alpha-N-acetylglucosaminidase</fullName>
    </recommendedName>
</protein>
<name>A0A9W7BXS8_9STRA</name>
<dbReference type="PANTHER" id="PTHR12872:SF1">
    <property type="entry name" value="ALPHA-N-ACETYLGLUCOSAMINIDASE"/>
    <property type="match status" value="1"/>
</dbReference>
<evidence type="ECO:0000259" key="5">
    <source>
        <dbReference type="Pfam" id="PF12972"/>
    </source>
</evidence>
<dbReference type="InterPro" id="IPR007781">
    <property type="entry name" value="NAGLU"/>
</dbReference>
<dbReference type="GO" id="GO:0016787">
    <property type="term" value="F:hydrolase activity"/>
    <property type="evidence" value="ECO:0007669"/>
    <property type="project" value="UniProtKB-KW"/>
</dbReference>
<feature type="domain" description="Alpha-N-acetylglucosaminidase N-terminal" evidence="4">
    <location>
        <begin position="21"/>
        <end position="103"/>
    </location>
</feature>
<evidence type="ECO:0000259" key="3">
    <source>
        <dbReference type="Pfam" id="PF05089"/>
    </source>
</evidence>
<evidence type="ECO:0008006" key="8">
    <source>
        <dbReference type="Google" id="ProtNLM"/>
    </source>
</evidence>
<keyword evidence="1" id="KW-0378">Hydrolase</keyword>
<proteinExistence type="predicted"/>
<dbReference type="Pfam" id="PF12971">
    <property type="entry name" value="NAGLU_N"/>
    <property type="match status" value="1"/>
</dbReference>
<keyword evidence="7" id="KW-1185">Reference proteome</keyword>
<sequence length="738" mass="83556">MKLSTLLLAPVLALATPAEDAARDTLTALLGDLADSFILEQDPDLAPMSFTISSSEGKVKITADSGVSLTTGAYDYLKSNDNMVSWTATGGDSIKQTPTPLPASQITKQSPYSYVYYNNVCTYGYSGYWWWDWERWDRELNLMAMQGINFPLLVLGQEYIWNQVWLELGLSQGEINEWNAGPAFAAWFYMGNLKGWEGPISLDYQERTRQLQKKILAKARALGMKPVLPSFSGFVPDALASHLQDSSDIKLSSGWNSYEPVHYVEPTSDLFSNITSSFISKFCAEFGCETETANYWAADLYNELQPPSADLDYLSSVSNSVYNAMQKVDTNAIWVTQGWMFHSDPEFWQGDQIKAFVTGVDTGKLIVLDLHAEQWPIYKDTDSFYGTPFIFDTIFNFGGRSGMYGRLEQLSNEIAEATEGENTLVGIGVAPEAIETNPISYDLQFDHVMNPGAHDIDKYVEKYVARRYSSSSSELLSAWQLLSQSVYNFTSEQNYLQGAPGNIIVERPQWNATQVSCCAVIDDFYDTQDVVDALGYFLRADDGKNGLDKESAYRFDTLNTGLQVITNHAYDIYKNIQANFETNDKDAFESNVQIFMKCLTLADAILADQPERMLGFWIENARLAGGSDEEQDQMEENARMIVTVWGPDKDASLHEYAFRLWNGLINKFYAQRWNKFFAEIMNMNDWESGFNQTHFDDEIKEWEWEWTKQKGLELPTKPNGQGLEVAKQIYSFVTESRK</sequence>
<feature type="signal peptide" evidence="2">
    <location>
        <begin position="1"/>
        <end position="15"/>
    </location>
</feature>
<evidence type="ECO:0000313" key="7">
    <source>
        <dbReference type="Proteomes" id="UP001165085"/>
    </source>
</evidence>
<dbReference type="Gene3D" id="3.20.20.80">
    <property type="entry name" value="Glycosidases"/>
    <property type="match status" value="1"/>
</dbReference>
<dbReference type="Gene3D" id="1.20.120.670">
    <property type="entry name" value="N-acetyl-b-d-glucoasminidase"/>
    <property type="match status" value="1"/>
</dbReference>
<dbReference type="AlphaFoldDB" id="A0A9W7BXS8"/>
<reference evidence="7" key="1">
    <citation type="journal article" date="2023" name="Commun. Biol.">
        <title>Genome analysis of Parmales, the sister group of diatoms, reveals the evolutionary specialization of diatoms from phago-mixotrophs to photoautotrophs.</title>
        <authorList>
            <person name="Ban H."/>
            <person name="Sato S."/>
            <person name="Yoshikawa S."/>
            <person name="Yamada K."/>
            <person name="Nakamura Y."/>
            <person name="Ichinomiya M."/>
            <person name="Sato N."/>
            <person name="Blanc-Mathieu R."/>
            <person name="Endo H."/>
            <person name="Kuwata A."/>
            <person name="Ogata H."/>
        </authorList>
    </citation>
    <scope>NUCLEOTIDE SEQUENCE [LARGE SCALE GENOMIC DNA]</scope>
    <source>
        <strain evidence="7">NIES 3701</strain>
    </source>
</reference>
<dbReference type="InterPro" id="IPR017853">
    <property type="entry name" value="GH"/>
</dbReference>
<dbReference type="InterPro" id="IPR024732">
    <property type="entry name" value="NAGLU_C"/>
</dbReference>
<evidence type="ECO:0000313" key="6">
    <source>
        <dbReference type="EMBL" id="GMH98361.1"/>
    </source>
</evidence>
<dbReference type="InterPro" id="IPR024733">
    <property type="entry name" value="NAGLU_tim-barrel"/>
</dbReference>
<dbReference type="Pfam" id="PF05089">
    <property type="entry name" value="NAGLU"/>
    <property type="match status" value="1"/>
</dbReference>
<comment type="caution">
    <text evidence="6">The sequence shown here is derived from an EMBL/GenBank/DDBJ whole genome shotgun (WGS) entry which is preliminary data.</text>
</comment>
<dbReference type="EMBL" id="BRXY01000515">
    <property type="protein sequence ID" value="GMH98361.1"/>
    <property type="molecule type" value="Genomic_DNA"/>
</dbReference>
<evidence type="ECO:0000259" key="4">
    <source>
        <dbReference type="Pfam" id="PF12971"/>
    </source>
</evidence>
<dbReference type="InterPro" id="IPR029018">
    <property type="entry name" value="Hex-like_dom2"/>
</dbReference>
<feature type="domain" description="Alpha-N-acetylglucosaminidase tim-barrel" evidence="3">
    <location>
        <begin position="116"/>
        <end position="448"/>
    </location>
</feature>
<evidence type="ECO:0000256" key="1">
    <source>
        <dbReference type="ARBA" id="ARBA00022801"/>
    </source>
</evidence>
<evidence type="ECO:0000256" key="2">
    <source>
        <dbReference type="SAM" id="SignalP"/>
    </source>
</evidence>
<dbReference type="OrthoDB" id="64736at2759"/>
<dbReference type="SUPFAM" id="SSF51445">
    <property type="entry name" value="(Trans)glycosidases"/>
    <property type="match status" value="1"/>
</dbReference>